<feature type="transmembrane region" description="Helical" evidence="2">
    <location>
        <begin position="6"/>
        <end position="23"/>
    </location>
</feature>
<dbReference type="EMBL" id="BART01008997">
    <property type="protein sequence ID" value="GAG61162.1"/>
    <property type="molecule type" value="Genomic_DNA"/>
</dbReference>
<evidence type="ECO:0000313" key="3">
    <source>
        <dbReference type="EMBL" id="GAG61162.1"/>
    </source>
</evidence>
<reference evidence="3" key="1">
    <citation type="journal article" date="2014" name="Front. Microbiol.">
        <title>High frequency of phylogenetically diverse reductive dehalogenase-homologous genes in deep subseafloor sedimentary metagenomes.</title>
        <authorList>
            <person name="Kawai M."/>
            <person name="Futagami T."/>
            <person name="Toyoda A."/>
            <person name="Takaki Y."/>
            <person name="Nishi S."/>
            <person name="Hori S."/>
            <person name="Arai W."/>
            <person name="Tsubouchi T."/>
            <person name="Morono Y."/>
            <person name="Uchiyama I."/>
            <person name="Ito T."/>
            <person name="Fujiyama A."/>
            <person name="Inagaki F."/>
            <person name="Takami H."/>
        </authorList>
    </citation>
    <scope>NUCLEOTIDE SEQUENCE</scope>
    <source>
        <strain evidence="3">Expedition CK06-06</strain>
    </source>
</reference>
<name>X0ZT06_9ZZZZ</name>
<sequence length="182" mass="18693">MPDLWVILPVIVSAAVILLLYTIPPPWVKRYLNVLGDTDLQDVLSPHALGMTLRHAYPPEDVAGMVNAVIEAQKPSIQQFIVDEGIPFLAASGSAEVAANARGGKSALASAVGDLGGGAAGLQGLAALIAKPGKSSGIGELVQYLPMIQSFMKQNQSQSPSNGDSTPQSAGMVHVGGKLGGN</sequence>
<comment type="caution">
    <text evidence="3">The sequence shown here is derived from an EMBL/GenBank/DDBJ whole genome shotgun (WGS) entry which is preliminary data.</text>
</comment>
<evidence type="ECO:0000256" key="2">
    <source>
        <dbReference type="SAM" id="Phobius"/>
    </source>
</evidence>
<feature type="compositionally biased region" description="Polar residues" evidence="1">
    <location>
        <begin position="153"/>
        <end position="169"/>
    </location>
</feature>
<organism evidence="3">
    <name type="scientific">marine sediment metagenome</name>
    <dbReference type="NCBI Taxonomy" id="412755"/>
    <lineage>
        <taxon>unclassified sequences</taxon>
        <taxon>metagenomes</taxon>
        <taxon>ecological metagenomes</taxon>
    </lineage>
</organism>
<keyword evidence="2" id="KW-0812">Transmembrane</keyword>
<gene>
    <name evidence="3" type="ORF">S01H4_20070</name>
</gene>
<keyword evidence="2" id="KW-0472">Membrane</keyword>
<feature type="region of interest" description="Disordered" evidence="1">
    <location>
        <begin position="153"/>
        <end position="182"/>
    </location>
</feature>
<accession>X0ZT06</accession>
<dbReference type="AlphaFoldDB" id="X0ZT06"/>
<keyword evidence="2" id="KW-1133">Transmembrane helix</keyword>
<evidence type="ECO:0000256" key="1">
    <source>
        <dbReference type="SAM" id="MobiDB-lite"/>
    </source>
</evidence>
<protein>
    <submittedName>
        <fullName evidence="3">Uncharacterized protein</fullName>
    </submittedName>
</protein>
<proteinExistence type="predicted"/>